<dbReference type="Proteomes" id="UP001163324">
    <property type="component" value="Chromosome 7"/>
</dbReference>
<keyword evidence="2" id="KW-1185">Reference proteome</keyword>
<reference evidence="1" key="1">
    <citation type="submission" date="2022-10" db="EMBL/GenBank/DDBJ databases">
        <title>Complete Genome of Trichothecium roseum strain YXFP-22015, a Plant Pathogen Isolated from Citrus.</title>
        <authorList>
            <person name="Wang Y."/>
            <person name="Zhu L."/>
        </authorList>
    </citation>
    <scope>NUCLEOTIDE SEQUENCE</scope>
    <source>
        <strain evidence="1">YXFP-22015</strain>
    </source>
</reference>
<proteinExistence type="predicted"/>
<accession>A0ACC0UUX8</accession>
<evidence type="ECO:0000313" key="1">
    <source>
        <dbReference type="EMBL" id="KAI9897314.1"/>
    </source>
</evidence>
<organism evidence="1 2">
    <name type="scientific">Trichothecium roseum</name>
    <dbReference type="NCBI Taxonomy" id="47278"/>
    <lineage>
        <taxon>Eukaryota</taxon>
        <taxon>Fungi</taxon>
        <taxon>Dikarya</taxon>
        <taxon>Ascomycota</taxon>
        <taxon>Pezizomycotina</taxon>
        <taxon>Sordariomycetes</taxon>
        <taxon>Hypocreomycetidae</taxon>
        <taxon>Hypocreales</taxon>
        <taxon>Hypocreales incertae sedis</taxon>
        <taxon>Trichothecium</taxon>
    </lineage>
</organism>
<dbReference type="EMBL" id="CM047946">
    <property type="protein sequence ID" value="KAI9897314.1"/>
    <property type="molecule type" value="Genomic_DNA"/>
</dbReference>
<sequence>MASGTEKTFVSYSKDQGDAYARARKDYSSRVYQAILDRHTSSSAAGGQLGLLMDVGTGPGTAVRALAPNFADAIGLDASEGMIAAARSVGGKAGSGRPIQFEVSPAEDLGSGLLPSPVADGSVDLIVAATAAHWFDMPRFWKAASRVLRPGGSVALMTASAAGVHPSVPNAAAIQAIIDHHREVNLAPYMMPGNVMVRKLYADLPLPWSPTTTAASLGDGDQDLGFDRDSFYRKEWGPDNGEADSFMGDVHIDMDTFEKILNTGSPQTRYHEAHPEDVGTDNDVVKVLRHKVEALLREAGVEAGKESLRTAVPGVLIMVRKKY</sequence>
<name>A0ACC0UUX8_9HYPO</name>
<evidence type="ECO:0000313" key="2">
    <source>
        <dbReference type="Proteomes" id="UP001163324"/>
    </source>
</evidence>
<gene>
    <name evidence="1" type="ORF">N3K66_007170</name>
</gene>
<protein>
    <submittedName>
        <fullName evidence="1">Uncharacterized protein</fullName>
    </submittedName>
</protein>
<comment type="caution">
    <text evidence="1">The sequence shown here is derived from an EMBL/GenBank/DDBJ whole genome shotgun (WGS) entry which is preliminary data.</text>
</comment>